<keyword evidence="4 8" id="KW-0418">Kinase</keyword>
<keyword evidence="3" id="KW-0547">Nucleotide-binding</keyword>
<keyword evidence="2" id="KW-0808">Transferase</keyword>
<evidence type="ECO:0000313" key="8">
    <source>
        <dbReference type="EMBL" id="VFJ50102.1"/>
    </source>
</evidence>
<feature type="domain" description="Histidine kinase" evidence="7">
    <location>
        <begin position="272"/>
        <end position="508"/>
    </location>
</feature>
<protein>
    <submittedName>
        <fullName evidence="8">Histidine kinase-, DNA gyrase B-, and HSP90-like ATPase</fullName>
    </submittedName>
</protein>
<evidence type="ECO:0000256" key="5">
    <source>
        <dbReference type="ARBA" id="ARBA00022840"/>
    </source>
</evidence>
<dbReference type="GO" id="GO:0005524">
    <property type="term" value="F:ATP binding"/>
    <property type="evidence" value="ECO:0007669"/>
    <property type="project" value="UniProtKB-KW"/>
</dbReference>
<accession>A0A450SCN6</accession>
<evidence type="ECO:0000259" key="7">
    <source>
        <dbReference type="PROSITE" id="PS50109"/>
    </source>
</evidence>
<evidence type="ECO:0000256" key="6">
    <source>
        <dbReference type="ARBA" id="ARBA00023012"/>
    </source>
</evidence>
<dbReference type="EMBL" id="CAADFD010000006">
    <property type="protein sequence ID" value="VFJ50102.1"/>
    <property type="molecule type" value="Genomic_DNA"/>
</dbReference>
<dbReference type="InterPro" id="IPR003594">
    <property type="entry name" value="HATPase_dom"/>
</dbReference>
<dbReference type="GO" id="GO:0000160">
    <property type="term" value="P:phosphorelay signal transduction system"/>
    <property type="evidence" value="ECO:0007669"/>
    <property type="project" value="UniProtKB-KW"/>
</dbReference>
<dbReference type="GO" id="GO:0016301">
    <property type="term" value="F:kinase activity"/>
    <property type="evidence" value="ECO:0007669"/>
    <property type="project" value="UniProtKB-KW"/>
</dbReference>
<proteinExistence type="predicted"/>
<organism evidence="8">
    <name type="scientific">Candidatus Kentrum sp. FW</name>
    <dbReference type="NCBI Taxonomy" id="2126338"/>
    <lineage>
        <taxon>Bacteria</taxon>
        <taxon>Pseudomonadati</taxon>
        <taxon>Pseudomonadota</taxon>
        <taxon>Gammaproteobacteria</taxon>
        <taxon>Candidatus Kentrum</taxon>
    </lineage>
</organism>
<dbReference type="SMART" id="SM00387">
    <property type="entry name" value="HATPase_c"/>
    <property type="match status" value="1"/>
</dbReference>
<dbReference type="Gene3D" id="3.30.565.10">
    <property type="entry name" value="Histidine kinase-like ATPase, C-terminal domain"/>
    <property type="match status" value="1"/>
</dbReference>
<gene>
    <name evidence="8" type="ORF">BECKFW1821B_GA0114236_100637</name>
</gene>
<name>A0A450SCN6_9GAMM</name>
<evidence type="ECO:0000256" key="2">
    <source>
        <dbReference type="ARBA" id="ARBA00022679"/>
    </source>
</evidence>
<keyword evidence="5" id="KW-0067">ATP-binding</keyword>
<dbReference type="PROSITE" id="PS50109">
    <property type="entry name" value="HIS_KIN"/>
    <property type="match status" value="1"/>
</dbReference>
<evidence type="ECO:0000256" key="4">
    <source>
        <dbReference type="ARBA" id="ARBA00022777"/>
    </source>
</evidence>
<evidence type="ECO:0000256" key="3">
    <source>
        <dbReference type="ARBA" id="ARBA00022741"/>
    </source>
</evidence>
<keyword evidence="1" id="KW-0597">Phosphoprotein</keyword>
<evidence type="ECO:0000256" key="1">
    <source>
        <dbReference type="ARBA" id="ARBA00022553"/>
    </source>
</evidence>
<keyword evidence="6" id="KW-0902">Two-component regulatory system</keyword>
<reference evidence="8" key="1">
    <citation type="submission" date="2019-02" db="EMBL/GenBank/DDBJ databases">
        <authorList>
            <person name="Gruber-Vodicka R. H."/>
            <person name="Seah K. B. B."/>
        </authorList>
    </citation>
    <scope>NUCLEOTIDE SEQUENCE</scope>
    <source>
        <strain evidence="8">BECK_BZ106</strain>
    </source>
</reference>
<sequence>MENRQEPDVVRPDTSLFGHLLDFIDKHPDITQIRSHIQRLKEATASEDLSYVGPRTQQAGHRIYDELIGACFQQVSRATSREDLLKNFIDTLDALGNQSPARCIFVLEEMPNTDKDAPLEISGLEQRRIVPERWNNYCENVLPQLSKNQFFAETLRAGNPLELWHSLYIPQYQGEFDALFYKSKEPRKRGYWISGIPLPSGGIRHPNRTLFVLYPDPGDELRPRLPSGAIQEWRALSFLGIAYRMLNHQLASIAEQVHTRRQELLTALAPGILHHEIGIQISIIRSLVSDQNYLVQRILEHCPEQDTENMGLLIGSVGHLYDAARRLYGVTDAFNNLERRQSRGRLQLQTVVAEAYTVIYNRLGNAGVGVEWDDEELAREIVSDPALLLHLLVNILLNATQAFINRPDEETNPRERLISIHVEEISTPEPDTLHIVMDIYNNGPSIPPGNLERIFEKGFTTRRDGHGQGLYICRLISQYLGGQLRALDPRELATEYTVGFRLELPFTMPHVIDLESERAPPNKGEP</sequence>
<dbReference type="InterPro" id="IPR036890">
    <property type="entry name" value="HATPase_C_sf"/>
</dbReference>
<dbReference type="Pfam" id="PF02518">
    <property type="entry name" value="HATPase_c"/>
    <property type="match status" value="1"/>
</dbReference>
<dbReference type="InterPro" id="IPR005467">
    <property type="entry name" value="His_kinase_dom"/>
</dbReference>
<dbReference type="SUPFAM" id="SSF55874">
    <property type="entry name" value="ATPase domain of HSP90 chaperone/DNA topoisomerase II/histidine kinase"/>
    <property type="match status" value="1"/>
</dbReference>
<dbReference type="PANTHER" id="PTHR43065">
    <property type="entry name" value="SENSOR HISTIDINE KINASE"/>
    <property type="match status" value="1"/>
</dbReference>
<dbReference type="AlphaFoldDB" id="A0A450SCN6"/>
<dbReference type="PANTHER" id="PTHR43065:SF10">
    <property type="entry name" value="PEROXIDE STRESS-ACTIVATED HISTIDINE KINASE MAK3"/>
    <property type="match status" value="1"/>
</dbReference>